<gene>
    <name evidence="1" type="ORF">AAH991_38330</name>
</gene>
<comment type="caution">
    <text evidence="1">The sequence shown here is derived from an EMBL/GenBank/DDBJ whole genome shotgun (WGS) entry which is preliminary data.</text>
</comment>
<sequence>MPPFNGVSRTRSRVWRADRHTEALHRMSRTDKTKPFTVRLWHGALARQACHDHGAEPGCDLPATLAEDLATSRTRCFWEFRWTGVRCCCCGLCRDRRGYRRLLRGIRTADRASLAAATKAWRSGDDTAYDDVVPVLRYRG</sequence>
<name>A0ABV0B205_9ACTN</name>
<reference evidence="1 2" key="1">
    <citation type="submission" date="2024-05" db="EMBL/GenBank/DDBJ databases">
        <title>Microbispora sp.ZYX-F-249.</title>
        <authorList>
            <person name="Xie H."/>
        </authorList>
    </citation>
    <scope>NUCLEOTIDE SEQUENCE [LARGE SCALE GENOMIC DNA]</scope>
    <source>
        <strain evidence="1 2">ZYX-F-249</strain>
    </source>
</reference>
<dbReference type="EMBL" id="JBDJAW010000069">
    <property type="protein sequence ID" value="MEN3541025.1"/>
    <property type="molecule type" value="Genomic_DNA"/>
</dbReference>
<accession>A0ABV0B205</accession>
<evidence type="ECO:0000313" key="2">
    <source>
        <dbReference type="Proteomes" id="UP001447516"/>
    </source>
</evidence>
<proteinExistence type="predicted"/>
<dbReference type="RefSeq" id="WP_346230862.1">
    <property type="nucleotide sequence ID" value="NZ_JBDJAW010000069.1"/>
</dbReference>
<protein>
    <submittedName>
        <fullName evidence="1">Uncharacterized protein</fullName>
    </submittedName>
</protein>
<dbReference type="Proteomes" id="UP001447516">
    <property type="component" value="Unassembled WGS sequence"/>
</dbReference>
<organism evidence="1 2">
    <name type="scientific">Microbispora maris</name>
    <dbReference type="NCBI Taxonomy" id="3144104"/>
    <lineage>
        <taxon>Bacteria</taxon>
        <taxon>Bacillati</taxon>
        <taxon>Actinomycetota</taxon>
        <taxon>Actinomycetes</taxon>
        <taxon>Streptosporangiales</taxon>
        <taxon>Streptosporangiaceae</taxon>
        <taxon>Microbispora</taxon>
    </lineage>
</organism>
<keyword evidence="2" id="KW-1185">Reference proteome</keyword>
<evidence type="ECO:0000313" key="1">
    <source>
        <dbReference type="EMBL" id="MEN3541025.1"/>
    </source>
</evidence>